<evidence type="ECO:0000313" key="3">
    <source>
        <dbReference type="Proteomes" id="UP001165063"/>
    </source>
</evidence>
<protein>
    <submittedName>
        <fullName evidence="2">Unnamed protein product</fullName>
    </submittedName>
</protein>
<feature type="compositionally biased region" description="Polar residues" evidence="1">
    <location>
        <begin position="254"/>
        <end position="280"/>
    </location>
</feature>
<evidence type="ECO:0000313" key="2">
    <source>
        <dbReference type="EMBL" id="GMG60182.1"/>
    </source>
</evidence>
<dbReference type="Proteomes" id="UP001165063">
    <property type="component" value="Unassembled WGS sequence"/>
</dbReference>
<gene>
    <name evidence="2" type="ORF">Amon01_000874000</name>
</gene>
<dbReference type="GO" id="GO:0001181">
    <property type="term" value="F:RNA polymerase I general transcription initiation factor activity"/>
    <property type="evidence" value="ECO:0007669"/>
    <property type="project" value="InterPro"/>
</dbReference>
<keyword evidence="3" id="KW-1185">Reference proteome</keyword>
<dbReference type="Pfam" id="PF04090">
    <property type="entry name" value="Rrn11"/>
    <property type="match status" value="1"/>
</dbReference>
<dbReference type="InterPro" id="IPR007224">
    <property type="entry name" value="TIF_Rrn11"/>
</dbReference>
<dbReference type="GO" id="GO:0001164">
    <property type="term" value="F:RNA polymerase I core promoter sequence-specific DNA binding"/>
    <property type="evidence" value="ECO:0007669"/>
    <property type="project" value="InterPro"/>
</dbReference>
<reference evidence="2" key="1">
    <citation type="submission" date="2023-04" db="EMBL/GenBank/DDBJ databases">
        <title>Ambrosiozyma monospora NBRC 1965.</title>
        <authorList>
            <person name="Ichikawa N."/>
            <person name="Sato H."/>
            <person name="Tonouchi N."/>
        </authorList>
    </citation>
    <scope>NUCLEOTIDE SEQUENCE</scope>
    <source>
        <strain evidence="2">NBRC 1965</strain>
    </source>
</reference>
<sequence>MANLYHNSDISFDYIVKAIKNPKMRTYSGKIIKMLKLMQSIFRKNAPNIISEHTYPHQVFPYKAYEPKEKINRFHRSMAPMYTTSTPSMVATYTYVLLWELIISGRFLEFNSIADPLSYTGHVSNDPMFHYLFGLCKQVQAIYLYTELQHITNVIDLEVAIDKIIVLIDEAKTFYRKLKTHQNFSVDLNQLYQSLDNVSQLLEDAKCDPHSFISKKKDDNAGKESRYNQDDDKDDISSDSIDDESPTRRRNALASKNTNDLQSQFSQLESISQNVHQSQRSSDTTSSSSSSDNEDNGYASPAKKHKERKQNGPELDEFELYLSQKETQKTEEDGDDPYAYLDNLENTGNHNEEENYEEADGFNATLDPEDSE</sequence>
<feature type="region of interest" description="Disordered" evidence="1">
    <location>
        <begin position="212"/>
        <end position="372"/>
    </location>
</feature>
<proteinExistence type="predicted"/>
<dbReference type="AlphaFoldDB" id="A0A9W7DJV4"/>
<dbReference type="EMBL" id="BSXU01008305">
    <property type="protein sequence ID" value="GMG60182.1"/>
    <property type="molecule type" value="Genomic_DNA"/>
</dbReference>
<feature type="compositionally biased region" description="Basic and acidic residues" evidence="1">
    <location>
        <begin position="212"/>
        <end position="230"/>
    </location>
</feature>
<feature type="compositionally biased region" description="Low complexity" evidence="1">
    <location>
        <begin position="281"/>
        <end position="291"/>
    </location>
</feature>
<comment type="caution">
    <text evidence="2">The sequence shown here is derived from an EMBL/GenBank/DDBJ whole genome shotgun (WGS) entry which is preliminary data.</text>
</comment>
<organism evidence="2 3">
    <name type="scientific">Ambrosiozyma monospora</name>
    <name type="common">Yeast</name>
    <name type="synonym">Endomycopsis monosporus</name>
    <dbReference type="NCBI Taxonomy" id="43982"/>
    <lineage>
        <taxon>Eukaryota</taxon>
        <taxon>Fungi</taxon>
        <taxon>Dikarya</taxon>
        <taxon>Ascomycota</taxon>
        <taxon>Saccharomycotina</taxon>
        <taxon>Pichiomycetes</taxon>
        <taxon>Pichiales</taxon>
        <taxon>Pichiaceae</taxon>
        <taxon>Ambrosiozyma</taxon>
    </lineage>
</organism>
<accession>A0A9W7DJV4</accession>
<evidence type="ECO:0000256" key="1">
    <source>
        <dbReference type="SAM" id="MobiDB-lite"/>
    </source>
</evidence>
<name>A0A9W7DJV4_AMBMO</name>